<sequence length="229" mass="25572">MIQLVTIVLLATIIEMLLPSTEMKRYTRFVLSLMIMMALIDPVLKIFSLEPLRDGALAEKTQALFANAVREEVRGGIYTDIHTIQENGEEMGKRLEQAAFDLARRNMEHVIQDAVFEATGEKSDVALIFKDQELERIEVYLLGQVHKKNNKDALHSSAITIAPIELTPVHVAVRDEETGRERGQEASLAQPVVGQSSGQADEARLRARVSALVQNKLSLDGVPVLVYRR</sequence>
<dbReference type="Proteomes" id="UP000244338">
    <property type="component" value="Unassembled WGS sequence"/>
</dbReference>
<dbReference type="InterPro" id="IPR014245">
    <property type="entry name" value="Spore_III_AF"/>
</dbReference>
<organism evidence="2 3">
    <name type="scientific">Candidatus Carbonibacillus altaicus</name>
    <dbReference type="NCBI Taxonomy" id="2163959"/>
    <lineage>
        <taxon>Bacteria</taxon>
        <taxon>Bacillati</taxon>
        <taxon>Bacillota</taxon>
        <taxon>Bacilli</taxon>
        <taxon>Bacillales</taxon>
        <taxon>Candidatus Carbonibacillus</taxon>
    </lineage>
</organism>
<dbReference type="AlphaFoldDB" id="A0A2R6Y3B8"/>
<evidence type="ECO:0000313" key="2">
    <source>
        <dbReference type="EMBL" id="PTQ57158.1"/>
    </source>
</evidence>
<evidence type="ECO:0000256" key="1">
    <source>
        <dbReference type="SAM" id="MobiDB-lite"/>
    </source>
</evidence>
<comment type="caution">
    <text evidence="2">The sequence shown here is derived from an EMBL/GenBank/DDBJ whole genome shotgun (WGS) entry which is preliminary data.</text>
</comment>
<dbReference type="EMBL" id="PEBX01000012">
    <property type="protein sequence ID" value="PTQ57158.1"/>
    <property type="molecule type" value="Genomic_DNA"/>
</dbReference>
<evidence type="ECO:0000313" key="3">
    <source>
        <dbReference type="Proteomes" id="UP000244338"/>
    </source>
</evidence>
<name>A0A2R6Y3B8_9BACL</name>
<proteinExistence type="predicted"/>
<reference evidence="3" key="1">
    <citation type="journal article" date="2018" name="Sci. Rep.">
        <title>Lignite coal burning seam in the remote Altai Mountains harbors a hydrogen-driven thermophilic microbial community.</title>
        <authorList>
            <person name="Kadnikov V.V."/>
            <person name="Mardanov A.V."/>
            <person name="Ivasenko D.A."/>
            <person name="Antsiferov D.V."/>
            <person name="Beletsky A.V."/>
            <person name="Karnachuk O.V."/>
            <person name="Ravin N.V."/>
        </authorList>
    </citation>
    <scope>NUCLEOTIDE SEQUENCE [LARGE SCALE GENOMIC DNA]</scope>
</reference>
<dbReference type="NCBIfam" id="TIGR02896">
    <property type="entry name" value="spore_III_AF"/>
    <property type="match status" value="1"/>
</dbReference>
<evidence type="ECO:0008006" key="4">
    <source>
        <dbReference type="Google" id="ProtNLM"/>
    </source>
</evidence>
<feature type="region of interest" description="Disordered" evidence="1">
    <location>
        <begin position="176"/>
        <end position="197"/>
    </location>
</feature>
<dbReference type="Pfam" id="PF09581">
    <property type="entry name" value="Spore_III_AF"/>
    <property type="match status" value="1"/>
</dbReference>
<gene>
    <name evidence="2" type="ORF">BSOLF_2190</name>
</gene>
<protein>
    <recommendedName>
        <fullName evidence="4">Stage III sporulation protein AF</fullName>
    </recommendedName>
</protein>
<accession>A0A2R6Y3B8</accession>